<evidence type="ECO:0000256" key="1">
    <source>
        <dbReference type="SAM" id="MobiDB-lite"/>
    </source>
</evidence>
<evidence type="ECO:0000313" key="2">
    <source>
        <dbReference type="EMBL" id="OCH95715.1"/>
    </source>
</evidence>
<feature type="region of interest" description="Disordered" evidence="1">
    <location>
        <begin position="168"/>
        <end position="194"/>
    </location>
</feature>
<feature type="region of interest" description="Disordered" evidence="1">
    <location>
        <begin position="68"/>
        <end position="88"/>
    </location>
</feature>
<proteinExistence type="predicted"/>
<feature type="compositionally biased region" description="Polar residues" evidence="1">
    <location>
        <begin position="183"/>
        <end position="194"/>
    </location>
</feature>
<reference evidence="2 3" key="1">
    <citation type="submission" date="2016-07" db="EMBL/GenBank/DDBJ databases">
        <title>Draft genome of the white-rot fungus Obba rivulosa 3A-2.</title>
        <authorList>
            <consortium name="DOE Joint Genome Institute"/>
            <person name="Miettinen O."/>
            <person name="Riley R."/>
            <person name="Acob R."/>
            <person name="Barry K."/>
            <person name="Cullen D."/>
            <person name="De Vries R."/>
            <person name="Hainaut M."/>
            <person name="Hatakka A."/>
            <person name="Henrissat B."/>
            <person name="Hilden K."/>
            <person name="Kuo R."/>
            <person name="Labutti K."/>
            <person name="Lipzen A."/>
            <person name="Makela M.R."/>
            <person name="Sandor L."/>
            <person name="Spatafora J.W."/>
            <person name="Grigoriev I.V."/>
            <person name="Hibbett D.S."/>
        </authorList>
    </citation>
    <scope>NUCLEOTIDE SEQUENCE [LARGE SCALE GENOMIC DNA]</scope>
    <source>
        <strain evidence="2 3">3A-2</strain>
    </source>
</reference>
<organism evidence="2 3">
    <name type="scientific">Obba rivulosa</name>
    <dbReference type="NCBI Taxonomy" id="1052685"/>
    <lineage>
        <taxon>Eukaryota</taxon>
        <taxon>Fungi</taxon>
        <taxon>Dikarya</taxon>
        <taxon>Basidiomycota</taxon>
        <taxon>Agaricomycotina</taxon>
        <taxon>Agaricomycetes</taxon>
        <taxon>Polyporales</taxon>
        <taxon>Gelatoporiaceae</taxon>
        <taxon>Obba</taxon>
    </lineage>
</organism>
<name>A0A8E2DTW5_9APHY</name>
<dbReference type="AlphaFoldDB" id="A0A8E2DTW5"/>
<dbReference type="Proteomes" id="UP000250043">
    <property type="component" value="Unassembled WGS sequence"/>
</dbReference>
<evidence type="ECO:0000313" key="3">
    <source>
        <dbReference type="Proteomes" id="UP000250043"/>
    </source>
</evidence>
<dbReference type="EMBL" id="KV722334">
    <property type="protein sequence ID" value="OCH95715.1"/>
    <property type="molecule type" value="Genomic_DNA"/>
</dbReference>
<keyword evidence="3" id="KW-1185">Reference proteome</keyword>
<gene>
    <name evidence="2" type="ORF">OBBRIDRAFT_498934</name>
</gene>
<protein>
    <submittedName>
        <fullName evidence="2">Uncharacterized protein</fullName>
    </submittedName>
</protein>
<sequence>MPKLLNRTYKKARSYLHVFVHPRPELKHPEFEYITSQPPAEDAGRSHPASGGIIYRNMDETVNDKLSIHSSTTMPPETDSVRSVTTKDDYSRDGAYSLGTDEPIHGSNGEVLGREGCATIACERFESDSFIQQSALSPSTASASMICRAGADVWSLWSSLEYGRTQSTQNDICTQPRSPPSPANLQTSHMQHAE</sequence>
<accession>A0A8E2DTW5</accession>